<name>A0A423JXZ5_9PSED</name>
<dbReference type="Pfam" id="PF00561">
    <property type="entry name" value="Abhydrolase_1"/>
    <property type="match status" value="1"/>
</dbReference>
<dbReference type="Gene3D" id="3.40.50.1820">
    <property type="entry name" value="alpha/beta hydrolase"/>
    <property type="match status" value="1"/>
</dbReference>
<dbReference type="InterPro" id="IPR050266">
    <property type="entry name" value="AB_hydrolase_sf"/>
</dbReference>
<evidence type="ECO:0000313" key="2">
    <source>
        <dbReference type="EMBL" id="RON42541.1"/>
    </source>
</evidence>
<sequence length="265" mass="28996">MLPSGDRRVDSSDWHRQYYQVNGAVIAVHTAGHGTPVVYLHGGGTWHGLGFTSGLTDRFKVYLPHHPGFGLSEDNAKIASIADYVEHYEKVFDTLNLQRVHLIGSSLGGRIAAEFAARYPNRVSKLVLAAPAGLTVADHPLPDLSTVAPQDFPSYLVNDMQVLLPFLPNGPDEEFMSMRVREGGAVMRLLGQTGLDNPNMPELLQRISAPTLILWGRLDRILPVGQAEHWKNNIAGAEVKVLGDIGHLPLDESAEARQAVLDFLD</sequence>
<comment type="caution">
    <text evidence="2">The sequence shown here is derived from an EMBL/GenBank/DDBJ whole genome shotgun (WGS) entry which is preliminary data.</text>
</comment>
<reference evidence="2 3" key="1">
    <citation type="submission" date="2016-10" db="EMBL/GenBank/DDBJ databases">
        <title>Comparative genome analysis of multiple Pseudomonas spp. focuses on biocontrol and plant growth promoting traits.</title>
        <authorList>
            <person name="Tao X.-Y."/>
            <person name="Taylor C.G."/>
        </authorList>
    </citation>
    <scope>NUCLEOTIDE SEQUENCE [LARGE SCALE GENOMIC DNA]</scope>
    <source>
        <strain evidence="2 3">38D4</strain>
    </source>
</reference>
<dbReference type="GO" id="GO:0016020">
    <property type="term" value="C:membrane"/>
    <property type="evidence" value="ECO:0007669"/>
    <property type="project" value="TreeGrafter"/>
</dbReference>
<dbReference type="SUPFAM" id="SSF53474">
    <property type="entry name" value="alpha/beta-Hydrolases"/>
    <property type="match status" value="1"/>
</dbReference>
<dbReference type="PRINTS" id="PR00111">
    <property type="entry name" value="ABHYDROLASE"/>
</dbReference>
<evidence type="ECO:0000259" key="1">
    <source>
        <dbReference type="Pfam" id="PF00561"/>
    </source>
</evidence>
<accession>A0A423JXZ5</accession>
<organism evidence="2 3">
    <name type="scientific">Pseudomonas brassicacearum</name>
    <dbReference type="NCBI Taxonomy" id="930166"/>
    <lineage>
        <taxon>Bacteria</taxon>
        <taxon>Pseudomonadati</taxon>
        <taxon>Pseudomonadota</taxon>
        <taxon>Gammaproteobacteria</taxon>
        <taxon>Pseudomonadales</taxon>
        <taxon>Pseudomonadaceae</taxon>
        <taxon>Pseudomonas</taxon>
    </lineage>
</organism>
<dbReference type="EMBL" id="MOBO01000001">
    <property type="protein sequence ID" value="RON42541.1"/>
    <property type="molecule type" value="Genomic_DNA"/>
</dbReference>
<dbReference type="Proteomes" id="UP000286351">
    <property type="component" value="Unassembled WGS sequence"/>
</dbReference>
<feature type="domain" description="AB hydrolase-1" evidence="1">
    <location>
        <begin position="36"/>
        <end position="152"/>
    </location>
</feature>
<dbReference type="InterPro" id="IPR000073">
    <property type="entry name" value="AB_hydrolase_1"/>
</dbReference>
<dbReference type="PANTHER" id="PTHR43798">
    <property type="entry name" value="MONOACYLGLYCEROL LIPASE"/>
    <property type="match status" value="1"/>
</dbReference>
<evidence type="ECO:0000313" key="3">
    <source>
        <dbReference type="Proteomes" id="UP000286351"/>
    </source>
</evidence>
<proteinExistence type="predicted"/>
<dbReference type="InterPro" id="IPR029058">
    <property type="entry name" value="AB_hydrolase_fold"/>
</dbReference>
<gene>
    <name evidence="2" type="ORF">BK664_01620</name>
</gene>
<protein>
    <recommendedName>
        <fullName evidence="1">AB hydrolase-1 domain-containing protein</fullName>
    </recommendedName>
</protein>
<dbReference type="AlphaFoldDB" id="A0A423JXZ5"/>
<dbReference type="PANTHER" id="PTHR43798:SF33">
    <property type="entry name" value="HYDROLASE, PUTATIVE (AFU_ORTHOLOGUE AFUA_2G14860)-RELATED"/>
    <property type="match status" value="1"/>
</dbReference>